<dbReference type="Proteomes" id="UP000554342">
    <property type="component" value="Unassembled WGS sequence"/>
</dbReference>
<dbReference type="InterPro" id="IPR000531">
    <property type="entry name" value="Beta-barrel_TonB"/>
</dbReference>
<organism evidence="19 20">
    <name type="scientific">Stakelama sediminis</name>
    <dbReference type="NCBI Taxonomy" id="463200"/>
    <lineage>
        <taxon>Bacteria</taxon>
        <taxon>Pseudomonadati</taxon>
        <taxon>Pseudomonadota</taxon>
        <taxon>Alphaproteobacteria</taxon>
        <taxon>Sphingomonadales</taxon>
        <taxon>Sphingomonadaceae</taxon>
        <taxon>Stakelama</taxon>
    </lineage>
</organism>
<evidence type="ECO:0000256" key="10">
    <source>
        <dbReference type="ARBA" id="ARBA00023136"/>
    </source>
</evidence>
<reference evidence="19 20" key="1">
    <citation type="submission" date="2020-08" db="EMBL/GenBank/DDBJ databases">
        <title>Genomic Encyclopedia of Type Strains, Phase IV (KMG-IV): sequencing the most valuable type-strain genomes for metagenomic binning, comparative biology and taxonomic classification.</title>
        <authorList>
            <person name="Goeker M."/>
        </authorList>
    </citation>
    <scope>NUCLEOTIDE SEQUENCE [LARGE SCALE GENOMIC DNA]</scope>
    <source>
        <strain evidence="19 20">DSM 27203</strain>
    </source>
</reference>
<evidence type="ECO:0000259" key="18">
    <source>
        <dbReference type="Pfam" id="PF07715"/>
    </source>
</evidence>
<keyword evidence="5 12" id="KW-0812">Transmembrane</keyword>
<gene>
    <name evidence="19" type="ORF">FHR23_000164</name>
</gene>
<evidence type="ECO:0000256" key="2">
    <source>
        <dbReference type="ARBA" id="ARBA00022448"/>
    </source>
</evidence>
<evidence type="ECO:0000256" key="3">
    <source>
        <dbReference type="ARBA" id="ARBA00022452"/>
    </source>
</evidence>
<keyword evidence="3 12" id="KW-1134">Transmembrane beta strand</keyword>
<dbReference type="InterPro" id="IPR010917">
    <property type="entry name" value="TonB_rcpt_CS"/>
</dbReference>
<keyword evidence="7" id="KW-0408">Iron</keyword>
<keyword evidence="2 12" id="KW-0813">Transport</keyword>
<dbReference type="PANTHER" id="PTHR32552">
    <property type="entry name" value="FERRICHROME IRON RECEPTOR-RELATED"/>
    <property type="match status" value="1"/>
</dbReference>
<evidence type="ECO:0000256" key="14">
    <source>
        <dbReference type="RuleBase" id="RU003357"/>
    </source>
</evidence>
<evidence type="ECO:0000256" key="11">
    <source>
        <dbReference type="ARBA" id="ARBA00023237"/>
    </source>
</evidence>
<feature type="domain" description="TonB-dependent receptor plug" evidence="18">
    <location>
        <begin position="74"/>
        <end position="183"/>
    </location>
</feature>
<dbReference type="PROSITE" id="PS01156">
    <property type="entry name" value="TONB_DEPENDENT_REC_2"/>
    <property type="match status" value="1"/>
</dbReference>
<evidence type="ECO:0000256" key="4">
    <source>
        <dbReference type="ARBA" id="ARBA00022496"/>
    </source>
</evidence>
<evidence type="ECO:0000259" key="17">
    <source>
        <dbReference type="Pfam" id="PF00593"/>
    </source>
</evidence>
<evidence type="ECO:0000256" key="7">
    <source>
        <dbReference type="ARBA" id="ARBA00023004"/>
    </source>
</evidence>
<feature type="chain" id="PRO_5032972321" evidence="16">
    <location>
        <begin position="23"/>
        <end position="888"/>
    </location>
</feature>
<evidence type="ECO:0000256" key="15">
    <source>
        <dbReference type="SAM" id="MobiDB-lite"/>
    </source>
</evidence>
<dbReference type="SUPFAM" id="SSF56935">
    <property type="entry name" value="Porins"/>
    <property type="match status" value="1"/>
</dbReference>
<keyword evidence="8" id="KW-0406">Ion transport</keyword>
<protein>
    <submittedName>
        <fullName evidence="19">Outer membrane receptor protein involved in Fe transport</fullName>
    </submittedName>
</protein>
<keyword evidence="9 14" id="KW-0798">TonB box</keyword>
<dbReference type="GO" id="GO:0009279">
    <property type="term" value="C:cell outer membrane"/>
    <property type="evidence" value="ECO:0007669"/>
    <property type="project" value="UniProtKB-SubCell"/>
</dbReference>
<feature type="short sequence motif" description="TonB C-terminal box" evidence="13">
    <location>
        <begin position="871"/>
        <end position="888"/>
    </location>
</feature>
<keyword evidence="19" id="KW-0675">Receptor</keyword>
<evidence type="ECO:0000313" key="20">
    <source>
        <dbReference type="Proteomes" id="UP000554342"/>
    </source>
</evidence>
<feature type="region of interest" description="Disordered" evidence="15">
    <location>
        <begin position="21"/>
        <end position="57"/>
    </location>
</feature>
<dbReference type="InterPro" id="IPR012910">
    <property type="entry name" value="Plug_dom"/>
</dbReference>
<sequence>MKKLELLAATALSMMVALPAQAKTTKDTSQDTTTQAKPVDAGPTQQTPAKPDQNQPFASGNEIVVTATRRNQTVQDVPIAITAISNQQVENAGVTDVRGLEQIAPSLQATTGQSSATGAILYIRGIGTAGDNPGFEPAVGVFIDGVFRARAGIAISDLPELERVEVLRGPQGTLFGRNTSAGAISIITAGPKFKPEGYIEGGYGNYNAWSLKGALTGPVTQNLALRVDAGMRKRDGYINDANSDRKLNNINRYYVRGQALYDNGDLTFRLIGDYYKTDENCCGAVNVVAGSTTPIDNFIAAQHGLVGIYTGPPSDRTQAVSPGRGYLEQVQDWGVSGELNYNLSDFKLTSITAYRNWSALRNQDIDFSGMDRSYRQDYRTSLNDFTQEVRLQGPLFGGVVDFLVGGFYLNETLKLRDTVRIGNDGNLYADSLFALNPSAGFQFYGSYNVPTFPQLVGAYTGGPALPAGTVPLLGQLIYLNSPQLQGAAPPGSPLFNYLNTPLTGNSPGQGNNNDNFQVKTDALALFTHNIIHVTDKLSVTLGARLNYERKKLNASIYNNTAACPFFTSTNPLAATYRSLMQQALGSSYANFYLISCNPAVNSEFNGNYTDHQSDTKITGTAKIAYEFTPHILGYASYDRGFKSGGYNLDQATFDSVVLGGNGAQGSDLAFGDETVDSFEVGAKTSISPEFTFNIAGFYAKYYGLQSLIFSGNNFVVQNVPHSVSKGIEVESIVRPVEDLTFNIGYTYLDASYDKSNDFTGTPLEGFQGRQFQNQPHNVITLAGTWTPPITEKLRGLVHVDMRYNSRVDIAGLNPVTGRGYVNNPGYPIVNARIGLQTSDDKYRLEFWVENLTNQYYNITGFAVPEQTGTYAGYPSTPRFYGATLRAGF</sequence>
<evidence type="ECO:0000313" key="19">
    <source>
        <dbReference type="EMBL" id="MBB5717257.1"/>
    </source>
</evidence>
<keyword evidence="20" id="KW-1185">Reference proteome</keyword>
<evidence type="ECO:0000256" key="13">
    <source>
        <dbReference type="PROSITE-ProRule" id="PRU10144"/>
    </source>
</evidence>
<dbReference type="GO" id="GO:0006826">
    <property type="term" value="P:iron ion transport"/>
    <property type="evidence" value="ECO:0007669"/>
    <property type="project" value="UniProtKB-KW"/>
</dbReference>
<dbReference type="PANTHER" id="PTHR32552:SF81">
    <property type="entry name" value="TONB-DEPENDENT OUTER MEMBRANE RECEPTOR"/>
    <property type="match status" value="1"/>
</dbReference>
<dbReference type="RefSeq" id="WP_184001053.1">
    <property type="nucleotide sequence ID" value="NZ_BAABIF010000004.1"/>
</dbReference>
<dbReference type="Pfam" id="PF00593">
    <property type="entry name" value="TonB_dep_Rec_b-barrel"/>
    <property type="match status" value="1"/>
</dbReference>
<evidence type="ECO:0000256" key="6">
    <source>
        <dbReference type="ARBA" id="ARBA00022729"/>
    </source>
</evidence>
<dbReference type="Pfam" id="PF07715">
    <property type="entry name" value="Plug"/>
    <property type="match status" value="1"/>
</dbReference>
<evidence type="ECO:0000256" key="8">
    <source>
        <dbReference type="ARBA" id="ARBA00023065"/>
    </source>
</evidence>
<dbReference type="Gene3D" id="2.40.170.20">
    <property type="entry name" value="TonB-dependent receptor, beta-barrel domain"/>
    <property type="match status" value="2"/>
</dbReference>
<dbReference type="InterPro" id="IPR039426">
    <property type="entry name" value="TonB-dep_rcpt-like"/>
</dbReference>
<dbReference type="InterPro" id="IPR036942">
    <property type="entry name" value="Beta-barrel_TonB_sf"/>
</dbReference>
<keyword evidence="6 16" id="KW-0732">Signal</keyword>
<dbReference type="EMBL" id="JACIJI010000001">
    <property type="protein sequence ID" value="MBB5717257.1"/>
    <property type="molecule type" value="Genomic_DNA"/>
</dbReference>
<accession>A0A840YUK5</accession>
<proteinExistence type="inferred from homology"/>
<feature type="signal peptide" evidence="16">
    <location>
        <begin position="1"/>
        <end position="22"/>
    </location>
</feature>
<keyword evidence="10 12" id="KW-0472">Membrane</keyword>
<evidence type="ECO:0000256" key="16">
    <source>
        <dbReference type="SAM" id="SignalP"/>
    </source>
</evidence>
<comment type="subcellular location">
    <subcellularLocation>
        <location evidence="1 12">Cell outer membrane</location>
        <topology evidence="1 12">Multi-pass membrane protein</topology>
    </subcellularLocation>
</comment>
<evidence type="ECO:0000256" key="12">
    <source>
        <dbReference type="PROSITE-ProRule" id="PRU01360"/>
    </source>
</evidence>
<evidence type="ECO:0000256" key="1">
    <source>
        <dbReference type="ARBA" id="ARBA00004571"/>
    </source>
</evidence>
<dbReference type="AlphaFoldDB" id="A0A840YUK5"/>
<keyword evidence="4" id="KW-0410">Iron transport</keyword>
<name>A0A840YUK5_9SPHN</name>
<evidence type="ECO:0000256" key="9">
    <source>
        <dbReference type="ARBA" id="ARBA00023077"/>
    </source>
</evidence>
<evidence type="ECO:0000256" key="5">
    <source>
        <dbReference type="ARBA" id="ARBA00022692"/>
    </source>
</evidence>
<comment type="similarity">
    <text evidence="12 14">Belongs to the TonB-dependent receptor family.</text>
</comment>
<dbReference type="PROSITE" id="PS52016">
    <property type="entry name" value="TONB_DEPENDENT_REC_3"/>
    <property type="match status" value="1"/>
</dbReference>
<comment type="caution">
    <text evidence="19">The sequence shown here is derived from an EMBL/GenBank/DDBJ whole genome shotgun (WGS) entry which is preliminary data.</text>
</comment>
<feature type="compositionally biased region" description="Polar residues" evidence="15">
    <location>
        <begin position="43"/>
        <end position="57"/>
    </location>
</feature>
<feature type="domain" description="TonB-dependent receptor-like beta-barrel" evidence="17">
    <location>
        <begin position="495"/>
        <end position="851"/>
    </location>
</feature>
<keyword evidence="11 12" id="KW-0998">Cell outer membrane</keyword>